<dbReference type="EMBL" id="SMFN01000004">
    <property type="protein sequence ID" value="TDE05912.1"/>
    <property type="molecule type" value="Genomic_DNA"/>
</dbReference>
<accession>A0A4R5CYG1</accession>
<sequence>MKNTHYILATLFTFCFLICGGQPILNVTISSNFIFGGGQGSNFATLSLQPIAIIDAEPDPSNTINFGISSNTLEAGLPATGPGGILTNESIWLNFTYRAVNFTNAKIYVNTNQMVPAGMVLQIQVLSTANIGGVFTSNPVLSPITLSTNQQVLVNNFSSGYTGNGLGTGYQLKYTIENHSGQSLPLGFEIIYEIK</sequence>
<proteinExistence type="predicted"/>
<dbReference type="OrthoDB" id="700277at2"/>
<gene>
    <name evidence="1" type="ORF">E0F91_04835</name>
</gene>
<organism evidence="1 2">
    <name type="scientific">Flavobacterium sandaracinum</name>
    <dbReference type="NCBI Taxonomy" id="2541733"/>
    <lineage>
        <taxon>Bacteria</taxon>
        <taxon>Pseudomonadati</taxon>
        <taxon>Bacteroidota</taxon>
        <taxon>Flavobacteriia</taxon>
        <taxon>Flavobacteriales</taxon>
        <taxon>Flavobacteriaceae</taxon>
        <taxon>Flavobacterium</taxon>
    </lineage>
</organism>
<reference evidence="1 2" key="1">
    <citation type="submission" date="2019-03" db="EMBL/GenBank/DDBJ databases">
        <title>Flavobacterium LB-D12 sp. nov., isolated from arctic soil.</title>
        <authorList>
            <person name="Chaudhary D.K."/>
        </authorList>
    </citation>
    <scope>NUCLEOTIDE SEQUENCE [LARGE SCALE GENOMIC DNA]</scope>
    <source>
        <strain evidence="1 2">LB-D12</strain>
    </source>
</reference>
<comment type="caution">
    <text evidence="1">The sequence shown here is derived from an EMBL/GenBank/DDBJ whole genome shotgun (WGS) entry which is preliminary data.</text>
</comment>
<evidence type="ECO:0000313" key="2">
    <source>
        <dbReference type="Proteomes" id="UP000294644"/>
    </source>
</evidence>
<dbReference type="RefSeq" id="WP_132065218.1">
    <property type="nucleotide sequence ID" value="NZ_SMFN01000004.1"/>
</dbReference>
<protein>
    <submittedName>
        <fullName evidence="1">Uncharacterized protein</fullName>
    </submittedName>
</protein>
<dbReference type="Proteomes" id="UP000294644">
    <property type="component" value="Unassembled WGS sequence"/>
</dbReference>
<dbReference type="AlphaFoldDB" id="A0A4R5CYG1"/>
<keyword evidence="2" id="KW-1185">Reference proteome</keyword>
<evidence type="ECO:0000313" key="1">
    <source>
        <dbReference type="EMBL" id="TDE05912.1"/>
    </source>
</evidence>
<name>A0A4R5CYG1_9FLAO</name>